<dbReference type="KEGG" id="aco:Amico_1052"/>
<reference evidence="1 2" key="1">
    <citation type="journal article" date="2010" name="Stand. Genomic Sci.">
        <title>Complete genome sequence of Aminobacterium colombiense type strain (ALA-1).</title>
        <authorList>
            <person name="Chertkov O."/>
            <person name="Sikorski J."/>
            <person name="Brambilla E."/>
            <person name="Lapidus A."/>
            <person name="Copeland A."/>
            <person name="Glavina Del Rio T."/>
            <person name="Nolan M."/>
            <person name="Lucas S."/>
            <person name="Tice H."/>
            <person name="Cheng J.F."/>
            <person name="Han C."/>
            <person name="Detter J.C."/>
            <person name="Bruce D."/>
            <person name="Tapia R."/>
            <person name="Goodwin L."/>
            <person name="Pitluck S."/>
            <person name="Liolios K."/>
            <person name="Ivanova N."/>
            <person name="Mavromatis K."/>
            <person name="Ovchinnikova G."/>
            <person name="Pati A."/>
            <person name="Chen A."/>
            <person name="Palaniappan K."/>
            <person name="Land M."/>
            <person name="Hauser L."/>
            <person name="Chang Y.J."/>
            <person name="Jeffries C.D."/>
            <person name="Spring S."/>
            <person name="Rohde M."/>
            <person name="Goker M."/>
            <person name="Bristow J."/>
            <person name="Eisen J.A."/>
            <person name="Markowitz V."/>
            <person name="Hugenholtz P."/>
            <person name="Kyrpides N.C."/>
            <person name="Klenk H.P."/>
        </authorList>
    </citation>
    <scope>NUCLEOTIDE SEQUENCE [LARGE SCALE GENOMIC DNA]</scope>
    <source>
        <strain evidence="2">DSM 12261 / ALA-1</strain>
    </source>
</reference>
<protein>
    <submittedName>
        <fullName evidence="1">DNA polymerase III gamma/tau subunits-like protein</fullName>
    </submittedName>
</protein>
<dbReference type="Pfam" id="PF13177">
    <property type="entry name" value="DNA_pol3_delta2"/>
    <property type="match status" value="1"/>
</dbReference>
<sequence length="256" mass="29148">MNEKETCFVTSSLMWSELKKALEGNRFPQSLALSAPKQYHEKIAIDIARLLLCEKKNACGQCLSCCSWHEKTHPDLVLSGSLEKAPTISECREIAVELSLYPVVASCRLVVIQSADTLLLPAANSMLKIVEEPPEHGVILFLLENDKFLPTLKSRCWNLALAHEERFEPEEIPSAERSWKKWLESGETMTIEELEKQLHCWETWAIEEGQASLAARVDRLRLICESRKLPQGMVLDLILLSLKEGFAFEHVFDNLW</sequence>
<evidence type="ECO:0000313" key="2">
    <source>
        <dbReference type="Proteomes" id="UP000002366"/>
    </source>
</evidence>
<dbReference type="STRING" id="572547.Amico_1052"/>
<dbReference type="SUPFAM" id="SSF52540">
    <property type="entry name" value="P-loop containing nucleoside triphosphate hydrolases"/>
    <property type="match status" value="1"/>
</dbReference>
<dbReference type="eggNOG" id="COG0470">
    <property type="taxonomic scope" value="Bacteria"/>
</dbReference>
<dbReference type="Gene3D" id="3.40.50.300">
    <property type="entry name" value="P-loop containing nucleotide triphosphate hydrolases"/>
    <property type="match status" value="1"/>
</dbReference>
<evidence type="ECO:0000313" key="1">
    <source>
        <dbReference type="EMBL" id="ADE57176.1"/>
    </source>
</evidence>
<dbReference type="EMBL" id="CP001997">
    <property type="protein sequence ID" value="ADE57176.1"/>
    <property type="molecule type" value="Genomic_DNA"/>
</dbReference>
<dbReference type="AlphaFoldDB" id="D5EF44"/>
<dbReference type="RefSeq" id="WP_013048439.1">
    <property type="nucleotide sequence ID" value="NC_014011.1"/>
</dbReference>
<organism evidence="1 2">
    <name type="scientific">Aminobacterium colombiense (strain DSM 12261 / ALA-1)</name>
    <dbReference type="NCBI Taxonomy" id="572547"/>
    <lineage>
        <taxon>Bacteria</taxon>
        <taxon>Thermotogati</taxon>
        <taxon>Synergistota</taxon>
        <taxon>Synergistia</taxon>
        <taxon>Synergistales</taxon>
        <taxon>Aminobacteriaceae</taxon>
        <taxon>Aminobacterium</taxon>
    </lineage>
</organism>
<dbReference type="InterPro" id="IPR027417">
    <property type="entry name" value="P-loop_NTPase"/>
</dbReference>
<proteinExistence type="predicted"/>
<dbReference type="HOGENOM" id="CLU_1092566_0_0_0"/>
<gene>
    <name evidence="1" type="ordered locus">Amico_1052</name>
</gene>
<keyword evidence="2" id="KW-1185">Reference proteome</keyword>
<name>D5EF44_AMICL</name>
<dbReference type="Proteomes" id="UP000002366">
    <property type="component" value="Chromosome"/>
</dbReference>
<accession>D5EF44</accession>